<name>A0AB36FNV4_ALTMA</name>
<sequence length="130" mass="14699">MHVDGSTFFVANRNLMVSPSGTPMGDTTDSVCDFTRQLVLSCGAYCCLEGQFENPFALLLWLEQTNKTLASGRHYLRCTDSLLGFTDVTGHIENGKTQFHYRFYNQEVFGQWRELAKAYDPLETRVLADA</sequence>
<keyword evidence="2" id="KW-1185">Reference proteome</keyword>
<dbReference type="Proteomes" id="UP000095392">
    <property type="component" value="Unassembled WGS sequence"/>
</dbReference>
<evidence type="ECO:0000313" key="2">
    <source>
        <dbReference type="Proteomes" id="UP000095392"/>
    </source>
</evidence>
<gene>
    <name evidence="1" type="ORF">BFV95_4252</name>
</gene>
<accession>A0AB36FNV4</accession>
<organism evidence="1 2">
    <name type="scientific">Alteromonas macleodii</name>
    <name type="common">Pseudoalteromonas macleodii</name>
    <dbReference type="NCBI Taxonomy" id="28108"/>
    <lineage>
        <taxon>Bacteria</taxon>
        <taxon>Pseudomonadati</taxon>
        <taxon>Pseudomonadota</taxon>
        <taxon>Gammaproteobacteria</taxon>
        <taxon>Alteromonadales</taxon>
        <taxon>Alteromonadaceae</taxon>
        <taxon>Alteromonas/Salinimonas group</taxon>
        <taxon>Alteromonas</taxon>
    </lineage>
</organism>
<dbReference type="AlphaFoldDB" id="A0AB36FNV4"/>
<reference evidence="1 2" key="1">
    <citation type="submission" date="2016-09" db="EMBL/GenBank/DDBJ databases">
        <title>Draft Genome Sequence of four Alteromonas macleodii strains isolated from copper coupons and grown long-term at elevated copper levels.</title>
        <authorList>
            <person name="Cusick K."/>
            <person name="Dale J."/>
            <person name="Little B."/>
            <person name="Biffinger J."/>
        </authorList>
    </citation>
    <scope>NUCLEOTIDE SEQUENCE [LARGE SCALE GENOMIC DNA]</scope>
    <source>
        <strain evidence="1 2">KCP01</strain>
    </source>
</reference>
<evidence type="ECO:0000313" key="1">
    <source>
        <dbReference type="EMBL" id="OES25864.1"/>
    </source>
</evidence>
<comment type="caution">
    <text evidence="1">The sequence shown here is derived from an EMBL/GenBank/DDBJ whole genome shotgun (WGS) entry which is preliminary data.</text>
</comment>
<proteinExistence type="predicted"/>
<protein>
    <submittedName>
        <fullName evidence="1">Uncharacterized protein</fullName>
    </submittedName>
</protein>
<dbReference type="EMBL" id="MIPY01000038">
    <property type="protein sequence ID" value="OES25864.1"/>
    <property type="molecule type" value="Genomic_DNA"/>
</dbReference>